<name>A0A8X7ZAG2_POPTO</name>
<evidence type="ECO:0000313" key="5">
    <source>
        <dbReference type="Proteomes" id="UP000886885"/>
    </source>
</evidence>
<keyword evidence="1" id="KW-0862">Zinc</keyword>
<keyword evidence="1" id="KW-0863">Zinc-finger</keyword>
<keyword evidence="1" id="KW-0479">Metal-binding</keyword>
<dbReference type="OrthoDB" id="1938835at2759"/>
<dbReference type="PROSITE" id="PS50089">
    <property type="entry name" value="ZF_RING_2"/>
    <property type="match status" value="1"/>
</dbReference>
<evidence type="ECO:0000256" key="1">
    <source>
        <dbReference type="PROSITE-ProRule" id="PRU00175"/>
    </source>
</evidence>
<feature type="compositionally biased region" description="Polar residues" evidence="2">
    <location>
        <begin position="70"/>
        <end position="95"/>
    </location>
</feature>
<dbReference type="Proteomes" id="UP000886885">
    <property type="component" value="Chromosome 9A"/>
</dbReference>
<organism evidence="4 5">
    <name type="scientific">Populus tomentosa</name>
    <name type="common">Chinese white poplar</name>
    <dbReference type="NCBI Taxonomy" id="118781"/>
    <lineage>
        <taxon>Eukaryota</taxon>
        <taxon>Viridiplantae</taxon>
        <taxon>Streptophyta</taxon>
        <taxon>Embryophyta</taxon>
        <taxon>Tracheophyta</taxon>
        <taxon>Spermatophyta</taxon>
        <taxon>Magnoliopsida</taxon>
        <taxon>eudicotyledons</taxon>
        <taxon>Gunneridae</taxon>
        <taxon>Pentapetalae</taxon>
        <taxon>rosids</taxon>
        <taxon>fabids</taxon>
        <taxon>Malpighiales</taxon>
        <taxon>Salicaceae</taxon>
        <taxon>Saliceae</taxon>
        <taxon>Populus</taxon>
    </lineage>
</organism>
<feature type="region of interest" description="Disordered" evidence="2">
    <location>
        <begin position="69"/>
        <end position="100"/>
    </location>
</feature>
<reference evidence="4" key="1">
    <citation type="journal article" date="2020" name="bioRxiv">
        <title>Hybrid origin of Populus tomentosa Carr. identified through genome sequencing and phylogenomic analysis.</title>
        <authorList>
            <person name="An X."/>
            <person name="Gao K."/>
            <person name="Chen Z."/>
            <person name="Li J."/>
            <person name="Yang X."/>
            <person name="Yang X."/>
            <person name="Zhou J."/>
            <person name="Guo T."/>
            <person name="Zhao T."/>
            <person name="Huang S."/>
            <person name="Miao D."/>
            <person name="Khan W.U."/>
            <person name="Rao P."/>
            <person name="Ye M."/>
            <person name="Lei B."/>
            <person name="Liao W."/>
            <person name="Wang J."/>
            <person name="Ji L."/>
            <person name="Li Y."/>
            <person name="Guo B."/>
            <person name="Mustafa N.S."/>
            <person name="Li S."/>
            <person name="Yun Q."/>
            <person name="Keller S.R."/>
            <person name="Mao J."/>
            <person name="Zhang R."/>
            <person name="Strauss S.H."/>
        </authorList>
    </citation>
    <scope>NUCLEOTIDE SEQUENCE</scope>
    <source>
        <strain evidence="4">GM15</strain>
        <tissue evidence="4">Leaf</tissue>
    </source>
</reference>
<dbReference type="GO" id="GO:0008270">
    <property type="term" value="F:zinc ion binding"/>
    <property type="evidence" value="ECO:0007669"/>
    <property type="project" value="UniProtKB-KW"/>
</dbReference>
<dbReference type="SMART" id="SM00184">
    <property type="entry name" value="RING"/>
    <property type="match status" value="1"/>
</dbReference>
<evidence type="ECO:0000256" key="2">
    <source>
        <dbReference type="SAM" id="MobiDB-lite"/>
    </source>
</evidence>
<evidence type="ECO:0000313" key="4">
    <source>
        <dbReference type="EMBL" id="KAG6762873.1"/>
    </source>
</evidence>
<feature type="region of interest" description="Disordered" evidence="2">
    <location>
        <begin position="469"/>
        <end position="489"/>
    </location>
</feature>
<feature type="compositionally biased region" description="Low complexity" evidence="2">
    <location>
        <begin position="232"/>
        <end position="249"/>
    </location>
</feature>
<dbReference type="PANTHER" id="PTHR31150:SF26">
    <property type="entry name" value="RING-TYPE DOMAIN-CONTAINING PROTEIN"/>
    <property type="match status" value="1"/>
</dbReference>
<dbReference type="InterPro" id="IPR001841">
    <property type="entry name" value="Znf_RING"/>
</dbReference>
<feature type="compositionally biased region" description="Polar residues" evidence="2">
    <location>
        <begin position="256"/>
        <end position="265"/>
    </location>
</feature>
<evidence type="ECO:0000259" key="3">
    <source>
        <dbReference type="PROSITE" id="PS50089"/>
    </source>
</evidence>
<comment type="caution">
    <text evidence="4">The sequence shown here is derived from an EMBL/GenBank/DDBJ whole genome shotgun (WGS) entry which is preliminary data.</text>
</comment>
<feature type="domain" description="RING-type" evidence="3">
    <location>
        <begin position="365"/>
        <end position="424"/>
    </location>
</feature>
<accession>A0A8X7ZAG2</accession>
<dbReference type="EMBL" id="JAAWWB010000017">
    <property type="protein sequence ID" value="KAG6762873.1"/>
    <property type="molecule type" value="Genomic_DNA"/>
</dbReference>
<sequence>MGGACCVAARDKNIVSGPGGDILHRNIRYSPSWSFRWDNRGRVAGEDTSIGWFSGGISRNYGSDIKHESTYASEDGSPTESFQRRTWQKSPTSEGTAARVRTPTSGKLLVLILQPLGCKLNTEDTLINLAIMVAKAKHCGFKRESLHACFMVEDGLSSTRVYDTMGCLAQKGNVECISEKNSSFAIIAYHHRSFTLSWNQSILRNISMDMSLEQVEESTESTAVLKLSPAKSSLSLPSSSSSSTSPLPSQGHLHPASSTPRWLQHSSRHQLTMPVSDELIPGLKSSKSIPVSDERPPIPSWSNGSTRGCHGESSDGWSMHAFSELTATSNRESWSFDNECLGFNHKKTRSSGRNSSFPSVDLQTCGICLKLLTEKSLWSSQKLIASNELSVVAVLTCGHAYHAECLEALTPEIDKYDPACPFCTLGEKQAFHLSQKALKTETDLKARNKKLRSRVVDSDLDGHSIMFDRLKGGGQEGKGPEMGSSASMKSSLAKPFLGRHFSFGSKGSRSSTETHSTRKKGFFWTKSLRG</sequence>
<dbReference type="CDD" id="cd16448">
    <property type="entry name" value="RING-H2"/>
    <property type="match status" value="1"/>
</dbReference>
<proteinExistence type="predicted"/>
<dbReference type="PANTHER" id="PTHR31150">
    <property type="entry name" value="EXPRESSED PROTEIN"/>
    <property type="match status" value="1"/>
</dbReference>
<feature type="region of interest" description="Disordered" evidence="2">
    <location>
        <begin position="232"/>
        <end position="313"/>
    </location>
</feature>
<dbReference type="AlphaFoldDB" id="A0A8X7ZAG2"/>
<keyword evidence="5" id="KW-1185">Reference proteome</keyword>
<gene>
    <name evidence="4" type="ORF">POTOM_033400</name>
</gene>
<protein>
    <recommendedName>
        <fullName evidence="3">RING-type domain-containing protein</fullName>
    </recommendedName>
</protein>